<keyword evidence="1 4" id="KW-0349">Heme</keyword>
<keyword evidence="2 5" id="KW-0479">Metal-binding</keyword>
<evidence type="ECO:0000256" key="5">
    <source>
        <dbReference type="PIRSR" id="PIRSR000343-2"/>
    </source>
</evidence>
<dbReference type="SUPFAM" id="SSF48613">
    <property type="entry name" value="Heme oxygenase-like"/>
    <property type="match status" value="1"/>
</dbReference>
<dbReference type="PRINTS" id="PR00088">
    <property type="entry name" value="HAEMOXYGNASE"/>
</dbReference>
<dbReference type="PANTHER" id="PTHR10720:SF0">
    <property type="entry name" value="HEME OXYGENASE"/>
    <property type="match status" value="1"/>
</dbReference>
<dbReference type="GO" id="GO:0006979">
    <property type="term" value="P:response to oxidative stress"/>
    <property type="evidence" value="ECO:0007669"/>
    <property type="project" value="TreeGrafter"/>
</dbReference>
<dbReference type="InterPro" id="IPR016053">
    <property type="entry name" value="Haem_Oase-like"/>
</dbReference>
<protein>
    <submittedName>
        <fullName evidence="6">Heme oxygenase</fullName>
    </submittedName>
</protein>
<dbReference type="AlphaFoldDB" id="A0A1G8B6I8"/>
<dbReference type="PIRSF" id="PIRSF000343">
    <property type="entry name" value="Haem_Oase"/>
    <property type="match status" value="1"/>
</dbReference>
<dbReference type="Proteomes" id="UP000198822">
    <property type="component" value="Chromosome I"/>
</dbReference>
<dbReference type="GO" id="GO:0042167">
    <property type="term" value="P:heme catabolic process"/>
    <property type="evidence" value="ECO:0007669"/>
    <property type="project" value="TreeGrafter"/>
</dbReference>
<dbReference type="Pfam" id="PF01126">
    <property type="entry name" value="Heme_oxygenase"/>
    <property type="match status" value="1"/>
</dbReference>
<gene>
    <name evidence="6" type="ORF">SAMN04489720_0695</name>
</gene>
<evidence type="ECO:0000313" key="6">
    <source>
        <dbReference type="EMBL" id="SDH28796.1"/>
    </source>
</evidence>
<reference evidence="7" key="1">
    <citation type="submission" date="2016-10" db="EMBL/GenBank/DDBJ databases">
        <authorList>
            <person name="Varghese N."/>
            <person name="Submissions S."/>
        </authorList>
    </citation>
    <scope>NUCLEOTIDE SEQUENCE [LARGE SCALE GENOMIC DNA]</scope>
    <source>
        <strain evidence="7">DSM 22002</strain>
    </source>
</reference>
<feature type="binding site" evidence="4">
    <location>
        <position position="172"/>
    </location>
    <ligand>
        <name>heme b</name>
        <dbReference type="ChEBI" id="CHEBI:60344"/>
    </ligand>
</feature>
<feature type="binding site" evidence="4">
    <location>
        <position position="125"/>
    </location>
    <ligand>
        <name>heme b</name>
        <dbReference type="ChEBI" id="CHEBI:60344"/>
    </ligand>
</feature>
<dbReference type="InterPro" id="IPR016084">
    <property type="entry name" value="Haem_Oase-like_multi-hlx"/>
</dbReference>
<accession>A0A1G8B6I8</accession>
<dbReference type="GO" id="GO:0006788">
    <property type="term" value="P:heme oxidation"/>
    <property type="evidence" value="ECO:0007669"/>
    <property type="project" value="InterPro"/>
</dbReference>
<dbReference type="GO" id="GO:0004392">
    <property type="term" value="F:heme oxygenase (decyclizing) activity"/>
    <property type="evidence" value="ECO:0007669"/>
    <property type="project" value="InterPro"/>
</dbReference>
<keyword evidence="7" id="KW-1185">Reference proteome</keyword>
<evidence type="ECO:0000256" key="1">
    <source>
        <dbReference type="ARBA" id="ARBA00022617"/>
    </source>
</evidence>
<dbReference type="GO" id="GO:0020037">
    <property type="term" value="F:heme binding"/>
    <property type="evidence" value="ECO:0007669"/>
    <property type="project" value="TreeGrafter"/>
</dbReference>
<dbReference type="RefSeq" id="WP_157674649.1">
    <property type="nucleotide sequence ID" value="NZ_LT629695.1"/>
</dbReference>
<dbReference type="PANTHER" id="PTHR10720">
    <property type="entry name" value="HEME OXYGENASE"/>
    <property type="match status" value="1"/>
</dbReference>
<organism evidence="6 7">
    <name type="scientific">Agrococcus jejuensis</name>
    <dbReference type="NCBI Taxonomy" id="399736"/>
    <lineage>
        <taxon>Bacteria</taxon>
        <taxon>Bacillati</taxon>
        <taxon>Actinomycetota</taxon>
        <taxon>Actinomycetes</taxon>
        <taxon>Micrococcales</taxon>
        <taxon>Microbacteriaceae</taxon>
        <taxon>Agrococcus</taxon>
    </lineage>
</organism>
<evidence type="ECO:0000256" key="4">
    <source>
        <dbReference type="PIRSR" id="PIRSR000343-1"/>
    </source>
</evidence>
<keyword evidence="3 5" id="KW-0408">Iron</keyword>
<feature type="binding site" evidence="4">
    <location>
        <position position="17"/>
    </location>
    <ligand>
        <name>heme b</name>
        <dbReference type="ChEBI" id="CHEBI:60344"/>
    </ligand>
</feature>
<dbReference type="InterPro" id="IPR002051">
    <property type="entry name" value="Haem_Oase"/>
</dbReference>
<feature type="binding site" description="axial binding residue" evidence="5">
    <location>
        <position position="24"/>
    </location>
    <ligand>
        <name>heme b</name>
        <dbReference type="ChEBI" id="CHEBI:60344"/>
    </ligand>
    <ligandPart>
        <name>Fe</name>
        <dbReference type="ChEBI" id="CHEBI:18248"/>
    </ligandPart>
</feature>
<evidence type="ECO:0000256" key="2">
    <source>
        <dbReference type="ARBA" id="ARBA00022723"/>
    </source>
</evidence>
<proteinExistence type="predicted"/>
<dbReference type="Gene3D" id="1.20.910.10">
    <property type="entry name" value="Heme oxygenase-like"/>
    <property type="match status" value="1"/>
</dbReference>
<evidence type="ECO:0000256" key="3">
    <source>
        <dbReference type="ARBA" id="ARBA00023004"/>
    </source>
</evidence>
<dbReference type="CDD" id="cd19165">
    <property type="entry name" value="HemeO"/>
    <property type="match status" value="1"/>
</dbReference>
<dbReference type="EMBL" id="LT629695">
    <property type="protein sequence ID" value="SDH28796.1"/>
    <property type="molecule type" value="Genomic_DNA"/>
</dbReference>
<dbReference type="GO" id="GO:0046872">
    <property type="term" value="F:metal ion binding"/>
    <property type="evidence" value="ECO:0007669"/>
    <property type="project" value="UniProtKB-KW"/>
</dbReference>
<name>A0A1G8B6I8_9MICO</name>
<sequence length="216" mass="23526">MHADQTDAESTLSTRLRAATATVHEEAEHRGFVTALMSGELGLDDYRLYLAQLEPVYRAMESRMPQTGDPAFLSDRNLDRSDAIRADLEALGGTAGVPVLPATEAYVARVLAVRDDAPAFTAHHYTRYLGDISGGQVIATMLKRHYGAGDEHVSFYDFASAGGPVPIRRAYRAALDGMPWGAEEESRLVEEARLAFQLNAGIFDALWAITQARDAA</sequence>
<dbReference type="STRING" id="399736.SAMN04489720_0695"/>
<evidence type="ECO:0000313" key="7">
    <source>
        <dbReference type="Proteomes" id="UP000198822"/>
    </source>
</evidence>
<dbReference type="OrthoDB" id="5493802at2"/>